<evidence type="ECO:0000256" key="1">
    <source>
        <dbReference type="ARBA" id="ARBA00004123"/>
    </source>
</evidence>
<dbReference type="Pfam" id="PF00172">
    <property type="entry name" value="Zn_clus"/>
    <property type="match status" value="1"/>
</dbReference>
<sequence length="922" mass="102033">MATSSTSPEDGPTEPSTAGGDAAPACEVLACVHCRTRKLKCDRTRPVCARCVKAGNECLYPESRRKPAFRRKNVRELEERLAQVEDMLKTVGKHPRDRTPESDPASADEVPPPQNPERPFSPPRKASDYDFDELLRRTTSYPQPVGVPPCDSLPSESPQSPDVGKDNGSFAQFGELMGLGMSESLPPFEMIEELHHIYFKSHQGYIPVVHKGRYLSAFHSPPHMRPPLCLQYAMWTMAANGHEKYGRYHDVFYQRARQYLELDELRGDGEHFITVAHAQTWAIIAADEARGMYFTRAAMSSARCVRLVEMMGLHRLDDPLREDNNFMSPMLVPPKNWVELEERRRVFWAAFSMDAHASVSTGWPNLIDFNQVTTNLPSSEEAYNNCTEETAPKLRDVFNGAQYSSFAAAVIMCYIFIQLMKHVHRPRPDDRPEDMEHGRYWKRHRELDNMLSSSFMFIPEPFRLPRNIRDPVALQTNLNLHASVICIHVAACHKADKYNLPTHVKQISKARCLMAAQEIINIMKLTSHMTASYKGSLVALSLYYAAVAYIYAGKDNPNEFESENLEFIIKCMDVMGRQPGFVITRAYLNQVLIDIEHNGLAASINVTRPEDQFTCKQGVPLLARTAITHGGLHPPLPGRLPLGNPLGTKIGHLTGGFECETTTNPNFREDLHVLVIEESSSDPIGHPNKRVRTSAAPEGSNLTAEPLSNIITSQSQIFSPSSWPGPDAIPFSQKAGFKATTGSTAAANWSGMVDTMRQVKLPHHRGSPSMAANRPTPPRDPIYGIVGNNLTISNVSYSENDMIYSGNENGGLSLGEGSQSSKIVADSSGNSSTTNNNTGSVTEMPDLSLFQGGIDQWDLSPDDLALYPDLYAMGDMIHATNSFETSTNSSGDPWTLLDSGNGAEGSAGNSNNSWENTGGDTR</sequence>
<dbReference type="InterPro" id="IPR001138">
    <property type="entry name" value="Zn2Cys6_DnaBD"/>
</dbReference>
<dbReference type="GO" id="GO:0008270">
    <property type="term" value="F:zinc ion binding"/>
    <property type="evidence" value="ECO:0007669"/>
    <property type="project" value="InterPro"/>
</dbReference>
<dbReference type="PROSITE" id="PS50048">
    <property type="entry name" value="ZN2_CY6_FUNGAL_2"/>
    <property type="match status" value="1"/>
</dbReference>
<dbReference type="PANTHER" id="PTHR47338:SF10">
    <property type="entry name" value="TRANSCRIPTION FACTOR DOMAIN-CONTAINING PROTEIN-RELATED"/>
    <property type="match status" value="1"/>
</dbReference>
<reference evidence="8" key="2">
    <citation type="submission" date="2023-06" db="EMBL/GenBank/DDBJ databases">
        <authorList>
            <consortium name="Lawrence Berkeley National Laboratory"/>
            <person name="Haridas S."/>
            <person name="Hensen N."/>
            <person name="Bonometti L."/>
            <person name="Westerberg I."/>
            <person name="Brannstrom I.O."/>
            <person name="Guillou S."/>
            <person name="Cros-Aarteil S."/>
            <person name="Calhoun S."/>
            <person name="Kuo A."/>
            <person name="Mondo S."/>
            <person name="Pangilinan J."/>
            <person name="Riley R."/>
            <person name="LaButti K."/>
            <person name="Andreopoulos B."/>
            <person name="Lipzen A."/>
            <person name="Chen C."/>
            <person name="Yanf M."/>
            <person name="Daum C."/>
            <person name="Ng V."/>
            <person name="Clum A."/>
            <person name="Steindorff A."/>
            <person name="Ohm R."/>
            <person name="Martin F."/>
            <person name="Silar P."/>
            <person name="Natvig D."/>
            <person name="Lalanne C."/>
            <person name="Gautier V."/>
            <person name="Ament-velasquez S.L."/>
            <person name="Kruys A."/>
            <person name="Hutchinson M.I."/>
            <person name="Powell A.J."/>
            <person name="Barry K."/>
            <person name="Miller A.N."/>
            <person name="Grigoriev I.V."/>
            <person name="Debuchy R."/>
            <person name="Gladieux P."/>
            <person name="Thoren M.H."/>
            <person name="Johannesson H."/>
        </authorList>
    </citation>
    <scope>NUCLEOTIDE SEQUENCE</scope>
    <source>
        <strain evidence="8">CBS 232.78</strain>
    </source>
</reference>
<dbReference type="Pfam" id="PF04082">
    <property type="entry name" value="Fungal_trans"/>
    <property type="match status" value="1"/>
</dbReference>
<keyword evidence="9" id="KW-1185">Reference proteome</keyword>
<gene>
    <name evidence="8" type="ORF">B0H63DRAFT_72497</name>
</gene>
<proteinExistence type="predicted"/>
<dbReference type="GO" id="GO:0006351">
    <property type="term" value="P:DNA-templated transcription"/>
    <property type="evidence" value="ECO:0007669"/>
    <property type="project" value="InterPro"/>
</dbReference>
<feature type="region of interest" description="Disordered" evidence="6">
    <location>
        <begin position="140"/>
        <end position="169"/>
    </location>
</feature>
<dbReference type="CDD" id="cd12148">
    <property type="entry name" value="fungal_TF_MHR"/>
    <property type="match status" value="1"/>
</dbReference>
<feature type="domain" description="Zn(2)-C6 fungal-type" evidence="7">
    <location>
        <begin position="30"/>
        <end position="60"/>
    </location>
</feature>
<comment type="subcellular location">
    <subcellularLocation>
        <location evidence="1">Nucleus</location>
    </subcellularLocation>
</comment>
<evidence type="ECO:0000256" key="3">
    <source>
        <dbReference type="ARBA" id="ARBA00023015"/>
    </source>
</evidence>
<evidence type="ECO:0000256" key="2">
    <source>
        <dbReference type="ARBA" id="ARBA00022723"/>
    </source>
</evidence>
<reference evidence="8" key="1">
    <citation type="journal article" date="2023" name="Mol. Phylogenet. Evol.">
        <title>Genome-scale phylogeny and comparative genomics of the fungal order Sordariales.</title>
        <authorList>
            <person name="Hensen N."/>
            <person name="Bonometti L."/>
            <person name="Westerberg I."/>
            <person name="Brannstrom I.O."/>
            <person name="Guillou S."/>
            <person name="Cros-Aarteil S."/>
            <person name="Calhoun S."/>
            <person name="Haridas S."/>
            <person name="Kuo A."/>
            <person name="Mondo S."/>
            <person name="Pangilinan J."/>
            <person name="Riley R."/>
            <person name="LaButti K."/>
            <person name="Andreopoulos B."/>
            <person name="Lipzen A."/>
            <person name="Chen C."/>
            <person name="Yan M."/>
            <person name="Daum C."/>
            <person name="Ng V."/>
            <person name="Clum A."/>
            <person name="Steindorff A."/>
            <person name="Ohm R.A."/>
            <person name="Martin F."/>
            <person name="Silar P."/>
            <person name="Natvig D.O."/>
            <person name="Lalanne C."/>
            <person name="Gautier V."/>
            <person name="Ament-Velasquez S.L."/>
            <person name="Kruys A."/>
            <person name="Hutchinson M.I."/>
            <person name="Powell A.J."/>
            <person name="Barry K."/>
            <person name="Miller A.N."/>
            <person name="Grigoriev I.V."/>
            <person name="Debuchy R."/>
            <person name="Gladieux P."/>
            <person name="Hiltunen Thoren M."/>
            <person name="Johannesson H."/>
        </authorList>
    </citation>
    <scope>NUCLEOTIDE SEQUENCE</scope>
    <source>
        <strain evidence="8">CBS 232.78</strain>
    </source>
</reference>
<keyword evidence="3" id="KW-0805">Transcription regulation</keyword>
<dbReference type="SMART" id="SM00906">
    <property type="entry name" value="Fungal_trans"/>
    <property type="match status" value="1"/>
</dbReference>
<keyword evidence="4" id="KW-0804">Transcription</keyword>
<dbReference type="Proteomes" id="UP001285441">
    <property type="component" value="Unassembled WGS sequence"/>
</dbReference>
<feature type="region of interest" description="Disordered" evidence="6">
    <location>
        <begin position="88"/>
        <end position="127"/>
    </location>
</feature>
<dbReference type="PANTHER" id="PTHR47338">
    <property type="entry name" value="ZN(II)2CYS6 TRANSCRIPTION FACTOR (EUROFUNG)-RELATED"/>
    <property type="match status" value="1"/>
</dbReference>
<feature type="region of interest" description="Disordered" evidence="6">
    <location>
        <begin position="680"/>
        <end position="701"/>
    </location>
</feature>
<dbReference type="PROSITE" id="PS00463">
    <property type="entry name" value="ZN2_CY6_FUNGAL_1"/>
    <property type="match status" value="1"/>
</dbReference>
<dbReference type="InterPro" id="IPR050815">
    <property type="entry name" value="TF_fung"/>
</dbReference>
<dbReference type="GO" id="GO:0000981">
    <property type="term" value="F:DNA-binding transcription factor activity, RNA polymerase II-specific"/>
    <property type="evidence" value="ECO:0007669"/>
    <property type="project" value="InterPro"/>
</dbReference>
<comment type="caution">
    <text evidence="8">The sequence shown here is derived from an EMBL/GenBank/DDBJ whole genome shotgun (WGS) entry which is preliminary data.</text>
</comment>
<organism evidence="8 9">
    <name type="scientific">Podospora didyma</name>
    <dbReference type="NCBI Taxonomy" id="330526"/>
    <lineage>
        <taxon>Eukaryota</taxon>
        <taxon>Fungi</taxon>
        <taxon>Dikarya</taxon>
        <taxon>Ascomycota</taxon>
        <taxon>Pezizomycotina</taxon>
        <taxon>Sordariomycetes</taxon>
        <taxon>Sordariomycetidae</taxon>
        <taxon>Sordariales</taxon>
        <taxon>Podosporaceae</taxon>
        <taxon>Podospora</taxon>
    </lineage>
</organism>
<feature type="compositionally biased region" description="Low complexity" evidence="6">
    <location>
        <begin position="815"/>
        <end position="840"/>
    </location>
</feature>
<dbReference type="CDD" id="cd00067">
    <property type="entry name" value="GAL4"/>
    <property type="match status" value="1"/>
</dbReference>
<dbReference type="AlphaFoldDB" id="A0AAE0K1A3"/>
<keyword evidence="2" id="KW-0479">Metal-binding</keyword>
<feature type="compositionally biased region" description="Pro residues" evidence="6">
    <location>
        <begin position="110"/>
        <end position="122"/>
    </location>
</feature>
<keyword evidence="5" id="KW-0539">Nucleus</keyword>
<protein>
    <submittedName>
        <fullName evidence="8">Binuclear zinc transcription factor</fullName>
    </submittedName>
</protein>
<dbReference type="SMART" id="SM00066">
    <property type="entry name" value="GAL4"/>
    <property type="match status" value="1"/>
</dbReference>
<dbReference type="GO" id="GO:0003677">
    <property type="term" value="F:DNA binding"/>
    <property type="evidence" value="ECO:0007669"/>
    <property type="project" value="InterPro"/>
</dbReference>
<evidence type="ECO:0000256" key="5">
    <source>
        <dbReference type="ARBA" id="ARBA00023242"/>
    </source>
</evidence>
<dbReference type="Gene3D" id="4.10.240.10">
    <property type="entry name" value="Zn(2)-C6 fungal-type DNA-binding domain"/>
    <property type="match status" value="1"/>
</dbReference>
<evidence type="ECO:0000256" key="6">
    <source>
        <dbReference type="SAM" id="MobiDB-lite"/>
    </source>
</evidence>
<feature type="region of interest" description="Disordered" evidence="6">
    <location>
        <begin position="884"/>
        <end position="922"/>
    </location>
</feature>
<dbReference type="InterPro" id="IPR007219">
    <property type="entry name" value="XnlR_reg_dom"/>
</dbReference>
<accession>A0AAE0K1A3</accession>
<evidence type="ECO:0000256" key="4">
    <source>
        <dbReference type="ARBA" id="ARBA00023163"/>
    </source>
</evidence>
<feature type="region of interest" description="Disordered" evidence="6">
    <location>
        <begin position="1"/>
        <end position="22"/>
    </location>
</feature>
<dbReference type="GO" id="GO:0005634">
    <property type="term" value="C:nucleus"/>
    <property type="evidence" value="ECO:0007669"/>
    <property type="project" value="UniProtKB-SubCell"/>
</dbReference>
<evidence type="ECO:0000259" key="7">
    <source>
        <dbReference type="PROSITE" id="PS50048"/>
    </source>
</evidence>
<evidence type="ECO:0000313" key="8">
    <source>
        <dbReference type="EMBL" id="KAK3368208.1"/>
    </source>
</evidence>
<feature type="compositionally biased region" description="Low complexity" evidence="6">
    <location>
        <begin position="899"/>
        <end position="913"/>
    </location>
</feature>
<evidence type="ECO:0000313" key="9">
    <source>
        <dbReference type="Proteomes" id="UP001285441"/>
    </source>
</evidence>
<feature type="region of interest" description="Disordered" evidence="6">
    <location>
        <begin position="814"/>
        <end position="840"/>
    </location>
</feature>
<name>A0AAE0K1A3_9PEZI</name>
<dbReference type="InterPro" id="IPR036864">
    <property type="entry name" value="Zn2-C6_fun-type_DNA-bd_sf"/>
</dbReference>
<dbReference type="EMBL" id="JAULSW010000010">
    <property type="protein sequence ID" value="KAK3368208.1"/>
    <property type="molecule type" value="Genomic_DNA"/>
</dbReference>
<dbReference type="SUPFAM" id="SSF57701">
    <property type="entry name" value="Zn2/Cys6 DNA-binding domain"/>
    <property type="match status" value="1"/>
</dbReference>